<dbReference type="AlphaFoldDB" id="A0A346NQI7"/>
<keyword evidence="1" id="KW-0472">Membrane</keyword>
<feature type="transmembrane region" description="Helical" evidence="1">
    <location>
        <begin position="12"/>
        <end position="37"/>
    </location>
</feature>
<evidence type="ECO:0000313" key="2">
    <source>
        <dbReference type="EMBL" id="AXR07794.1"/>
    </source>
</evidence>
<organism evidence="2 3">
    <name type="scientific">Salinimonas sediminis</name>
    <dbReference type="NCBI Taxonomy" id="2303538"/>
    <lineage>
        <taxon>Bacteria</taxon>
        <taxon>Pseudomonadati</taxon>
        <taxon>Pseudomonadota</taxon>
        <taxon>Gammaproteobacteria</taxon>
        <taxon>Alteromonadales</taxon>
        <taxon>Alteromonadaceae</taxon>
        <taxon>Alteromonas/Salinimonas group</taxon>
        <taxon>Salinimonas</taxon>
    </lineage>
</organism>
<accession>A0A346NQI7</accession>
<keyword evidence="1" id="KW-1133">Transmembrane helix</keyword>
<sequence>MTDHTLTLLKPWLKGAGVAIGLCLLFQLVITAGQLLAYQFTYHQARDHVERRVSLDCAYLDIGNQTLNTPVNHSAVARYIDKLNQQLQTMGYPIRLAALQNVGGSLALPETLTARTTVKMQSAEQVLEVSLAIAPWWQVAKFSFASILGALIIAPMLVRLRQTQKARHQLISGADEAEPQPRLVIDLHNKTIGNGVDDTHPLVQNKPFCFYVALVRYCIDHPDSQLLHHKDVPPELINAANSVFSRLIELGHSKRKRPDFNANLDKTLSEIRSVLEEVFSQYSEAKEKYYPPRAQGEGSRSKQHSFALTNLTEQDVEIIGN</sequence>
<keyword evidence="1" id="KW-0812">Transmembrane</keyword>
<reference evidence="2 3" key="1">
    <citation type="submission" date="2018-08" db="EMBL/GenBank/DDBJ databases">
        <title>Salinimonas sediminis sp. nov., a piezophilic bacterium isolated from a deep-sea sediment sample from the New Britain Trench.</title>
        <authorList>
            <person name="Cao J."/>
        </authorList>
    </citation>
    <scope>NUCLEOTIDE SEQUENCE [LARGE SCALE GENOMIC DNA]</scope>
    <source>
        <strain evidence="2 3">N102</strain>
    </source>
</reference>
<feature type="transmembrane region" description="Helical" evidence="1">
    <location>
        <begin position="136"/>
        <end position="158"/>
    </location>
</feature>
<dbReference type="EMBL" id="CP031769">
    <property type="protein sequence ID" value="AXR07794.1"/>
    <property type="molecule type" value="Genomic_DNA"/>
</dbReference>
<keyword evidence="3" id="KW-1185">Reference proteome</keyword>
<dbReference type="RefSeq" id="WP_117318010.1">
    <property type="nucleotide sequence ID" value="NZ_CP031769.1"/>
</dbReference>
<proteinExistence type="predicted"/>
<dbReference type="OrthoDB" id="5701613at2"/>
<evidence type="ECO:0000256" key="1">
    <source>
        <dbReference type="SAM" id="Phobius"/>
    </source>
</evidence>
<gene>
    <name evidence="2" type="ORF">D0Y50_16355</name>
</gene>
<name>A0A346NQI7_9ALTE</name>
<protein>
    <submittedName>
        <fullName evidence="2">Uncharacterized protein</fullName>
    </submittedName>
</protein>
<dbReference type="KEGG" id="salm:D0Y50_16355"/>
<dbReference type="Proteomes" id="UP000262073">
    <property type="component" value="Chromosome"/>
</dbReference>
<evidence type="ECO:0000313" key="3">
    <source>
        <dbReference type="Proteomes" id="UP000262073"/>
    </source>
</evidence>